<keyword evidence="3 5" id="KW-0547">Nucleotide-binding</keyword>
<dbReference type="EC" id="2.7.11.32" evidence="5"/>
<dbReference type="NCBIfam" id="NF003742">
    <property type="entry name" value="PRK05339.1"/>
    <property type="match status" value="1"/>
</dbReference>
<evidence type="ECO:0000256" key="1">
    <source>
        <dbReference type="ARBA" id="ARBA00022527"/>
    </source>
</evidence>
<dbReference type="InterPro" id="IPR005177">
    <property type="entry name" value="Kinase-pyrophosphorylase"/>
</dbReference>
<dbReference type="EMBL" id="CP020557">
    <property type="protein sequence ID" value="ARF67143.1"/>
    <property type="molecule type" value="Genomic_DNA"/>
</dbReference>
<protein>
    <recommendedName>
        <fullName evidence="5">Putative pyruvate, phosphate dikinase regulatory protein</fullName>
        <shortName evidence="5">PPDK regulatory protein</shortName>
        <ecNumber evidence="5">2.7.11.32</ecNumber>
        <ecNumber evidence="5">2.7.4.27</ecNumber>
    </recommendedName>
</protein>
<evidence type="ECO:0000313" key="7">
    <source>
        <dbReference type="Proteomes" id="UP000192727"/>
    </source>
</evidence>
<dbReference type="InterPro" id="IPR026565">
    <property type="entry name" value="PPDK_reg"/>
</dbReference>
<dbReference type="HAMAP" id="MF_00921">
    <property type="entry name" value="PDRP"/>
    <property type="match status" value="1"/>
</dbReference>
<evidence type="ECO:0000256" key="5">
    <source>
        <dbReference type="HAMAP-Rule" id="MF_00921"/>
    </source>
</evidence>
<evidence type="ECO:0000256" key="2">
    <source>
        <dbReference type="ARBA" id="ARBA00022679"/>
    </source>
</evidence>
<comment type="catalytic activity">
    <reaction evidence="5">
        <text>N(tele)-phospho-L-histidyl/L-threonyl-[pyruvate, phosphate dikinase] + ADP = N(tele)-phospho-L-histidyl/O-phospho-L-threonyl-[pyruvate, phosphate dikinase] + AMP + H(+)</text>
        <dbReference type="Rhea" id="RHEA:43692"/>
        <dbReference type="Rhea" id="RHEA-COMP:10650"/>
        <dbReference type="Rhea" id="RHEA-COMP:10651"/>
        <dbReference type="ChEBI" id="CHEBI:15378"/>
        <dbReference type="ChEBI" id="CHEBI:30013"/>
        <dbReference type="ChEBI" id="CHEBI:61977"/>
        <dbReference type="ChEBI" id="CHEBI:83586"/>
        <dbReference type="ChEBI" id="CHEBI:456215"/>
        <dbReference type="ChEBI" id="CHEBI:456216"/>
        <dbReference type="EC" id="2.7.11.32"/>
    </reaction>
</comment>
<comment type="catalytic activity">
    <reaction evidence="5">
        <text>N(tele)-phospho-L-histidyl/O-phospho-L-threonyl-[pyruvate, phosphate dikinase] + phosphate + H(+) = N(tele)-phospho-L-histidyl/L-threonyl-[pyruvate, phosphate dikinase] + diphosphate</text>
        <dbReference type="Rhea" id="RHEA:43696"/>
        <dbReference type="Rhea" id="RHEA-COMP:10650"/>
        <dbReference type="Rhea" id="RHEA-COMP:10651"/>
        <dbReference type="ChEBI" id="CHEBI:15378"/>
        <dbReference type="ChEBI" id="CHEBI:30013"/>
        <dbReference type="ChEBI" id="CHEBI:33019"/>
        <dbReference type="ChEBI" id="CHEBI:43474"/>
        <dbReference type="ChEBI" id="CHEBI:61977"/>
        <dbReference type="ChEBI" id="CHEBI:83586"/>
        <dbReference type="EC" id="2.7.4.27"/>
    </reaction>
</comment>
<dbReference type="GO" id="GO:0004674">
    <property type="term" value="F:protein serine/threonine kinase activity"/>
    <property type="evidence" value="ECO:0007669"/>
    <property type="project" value="UniProtKB-UniRule"/>
</dbReference>
<accession>A0A1V0UPD6</accession>
<keyword evidence="1 5" id="KW-0723">Serine/threonine-protein kinase</keyword>
<keyword evidence="2 5" id="KW-0808">Transferase</keyword>
<keyword evidence="6" id="KW-0670">Pyruvate</keyword>
<gene>
    <name evidence="6" type="ORF">B7C51_03955</name>
</gene>
<dbReference type="Proteomes" id="UP000192727">
    <property type="component" value="Chromosome"/>
</dbReference>
<evidence type="ECO:0000256" key="4">
    <source>
        <dbReference type="ARBA" id="ARBA00022777"/>
    </source>
</evidence>
<dbReference type="GO" id="GO:0005524">
    <property type="term" value="F:ATP binding"/>
    <property type="evidence" value="ECO:0007669"/>
    <property type="project" value="InterPro"/>
</dbReference>
<evidence type="ECO:0000313" key="6">
    <source>
        <dbReference type="EMBL" id="ARF67143.1"/>
    </source>
</evidence>
<organism evidence="6 7">
    <name type="scientific">Paenibacillus larvae subsp. pulvifaciens</name>
    <dbReference type="NCBI Taxonomy" id="1477"/>
    <lineage>
        <taxon>Bacteria</taxon>
        <taxon>Bacillati</taxon>
        <taxon>Bacillota</taxon>
        <taxon>Bacilli</taxon>
        <taxon>Bacillales</taxon>
        <taxon>Paenibacillaceae</taxon>
        <taxon>Paenibacillus</taxon>
    </lineage>
</organism>
<comment type="similarity">
    <text evidence="5">Belongs to the pyruvate, phosphate/water dikinase regulatory protein family. PDRP subfamily.</text>
</comment>
<reference evidence="6 7" key="1">
    <citation type="submission" date="2017-03" db="EMBL/GenBank/DDBJ databases">
        <title>Paenibacillus larvae genome sequencing.</title>
        <authorList>
            <person name="Dingman D.W."/>
        </authorList>
    </citation>
    <scope>NUCLEOTIDE SEQUENCE [LARGE SCALE GENOMIC DNA]</scope>
    <source>
        <strain evidence="6 7">SAG 10367</strain>
    </source>
</reference>
<feature type="binding site" evidence="5">
    <location>
        <begin position="153"/>
        <end position="160"/>
    </location>
    <ligand>
        <name>ADP</name>
        <dbReference type="ChEBI" id="CHEBI:456216"/>
    </ligand>
</feature>
<evidence type="ECO:0000256" key="3">
    <source>
        <dbReference type="ARBA" id="ARBA00022741"/>
    </source>
</evidence>
<dbReference type="GO" id="GO:0043531">
    <property type="term" value="F:ADP binding"/>
    <property type="evidence" value="ECO:0007669"/>
    <property type="project" value="UniProtKB-UniRule"/>
</dbReference>
<dbReference type="AlphaFoldDB" id="A0A1V0UPD6"/>
<dbReference type="Pfam" id="PF03618">
    <property type="entry name" value="Kinase-PPPase"/>
    <property type="match status" value="1"/>
</dbReference>
<proteinExistence type="inferred from homology"/>
<name>A0A1V0UPD6_9BACL</name>
<dbReference type="PANTHER" id="PTHR31756:SF3">
    <property type="entry name" value="PYRUVATE, PHOSPHATE DIKINASE REGULATORY PROTEIN 1, CHLOROPLASTIC"/>
    <property type="match status" value="1"/>
</dbReference>
<comment type="function">
    <text evidence="5">Bifunctional serine/threonine kinase and phosphorylase involved in the regulation of the pyruvate, phosphate dikinase (PPDK) by catalyzing its phosphorylation/dephosphorylation.</text>
</comment>
<sequence>MSSSEAAATVLVISDSVGETAESVARAATMQFYPLRIRMLRISFVHDRSSIDRIVQEASKSNTIIVYTIVVPELKQYLTECASQHQVIHIDLLGPIVDTISKVVGQEPNRKIGMTHRLDEQYFKKVEAVEFAVKYDDGRDFSGICQADIVLVGVSRTSKTPLSMYLAHKGYKCANVPIVPEMQPPTEIFSVPKEKVIGLLIDPVKLNAIRKERLRTLGLAANATYANEERIKKELDYAHDLLQKIGCKVIDVSNRAVEETASLILEHIHKRNIPF</sequence>
<dbReference type="GO" id="GO:0016776">
    <property type="term" value="F:phosphotransferase activity, phosphate group as acceptor"/>
    <property type="evidence" value="ECO:0007669"/>
    <property type="project" value="UniProtKB-UniRule"/>
</dbReference>
<dbReference type="EC" id="2.7.4.27" evidence="5"/>
<dbReference type="PANTHER" id="PTHR31756">
    <property type="entry name" value="PYRUVATE, PHOSPHATE DIKINASE REGULATORY PROTEIN 1, CHLOROPLASTIC"/>
    <property type="match status" value="1"/>
</dbReference>
<dbReference type="RefSeq" id="WP_023483688.1">
    <property type="nucleotide sequence ID" value="NZ_CP020557.1"/>
</dbReference>
<keyword evidence="4 5" id="KW-0418">Kinase</keyword>